<organism evidence="4">
    <name type="scientific">Cladocopium goreaui</name>
    <dbReference type="NCBI Taxonomy" id="2562237"/>
    <lineage>
        <taxon>Eukaryota</taxon>
        <taxon>Sar</taxon>
        <taxon>Alveolata</taxon>
        <taxon>Dinophyceae</taxon>
        <taxon>Suessiales</taxon>
        <taxon>Symbiodiniaceae</taxon>
        <taxon>Cladocopium</taxon>
    </lineage>
</organism>
<dbReference type="SUPFAM" id="SSF75217">
    <property type="entry name" value="alpha/beta knot"/>
    <property type="match status" value="1"/>
</dbReference>
<dbReference type="EMBL" id="CAMXCT020002489">
    <property type="protein sequence ID" value="CAL1151866.1"/>
    <property type="molecule type" value="Genomic_DNA"/>
</dbReference>
<dbReference type="EMBL" id="CAMXCT010002489">
    <property type="protein sequence ID" value="CAI3998491.1"/>
    <property type="molecule type" value="Genomic_DNA"/>
</dbReference>
<dbReference type="InterPro" id="IPR001537">
    <property type="entry name" value="SpoU_MeTrfase"/>
</dbReference>
<dbReference type="OrthoDB" id="420829at2759"/>
<dbReference type="EMBL" id="CAMXCT030002489">
    <property type="protein sequence ID" value="CAL4785803.1"/>
    <property type="molecule type" value="Genomic_DNA"/>
</dbReference>
<keyword evidence="2" id="KW-0808">Transferase</keyword>
<dbReference type="GO" id="GO:0032259">
    <property type="term" value="P:methylation"/>
    <property type="evidence" value="ECO:0007669"/>
    <property type="project" value="UniProtKB-KW"/>
</dbReference>
<evidence type="ECO:0000256" key="2">
    <source>
        <dbReference type="ARBA" id="ARBA00022679"/>
    </source>
</evidence>
<dbReference type="AlphaFoldDB" id="A0A9P1CW71"/>
<sequence length="142" mass="15960">MDSDRLHGQQRCSLFRRFDGCRFLVAFACSIPIAEMVPPFVVLDGLNSASNVGQVLRTAYHLGVNSVIVSPGAWSCLNGRACRVSMGWFYRMSFHVARPLSKAIQELKQLGVCLYVAENQFSQPVAPHQPHGDRKWAFGYWQ</sequence>
<accession>A0A9P1CW71</accession>
<keyword evidence="6" id="KW-1185">Reference proteome</keyword>
<evidence type="ECO:0000313" key="4">
    <source>
        <dbReference type="EMBL" id="CAI3998491.1"/>
    </source>
</evidence>
<protein>
    <submittedName>
        <fullName evidence="5">23S rRNA (Guanosine-2'-O-)-methyltransferase RlmB (23S rRNA (Guanosine2251 2'-O)-methyltransferase) (23S rRNA Gm2251 2'-O-methyltransferase)</fullName>
    </submittedName>
</protein>
<keyword evidence="1" id="KW-0489">Methyltransferase</keyword>
<reference evidence="4" key="1">
    <citation type="submission" date="2022-10" db="EMBL/GenBank/DDBJ databases">
        <authorList>
            <person name="Chen Y."/>
            <person name="Dougan E. K."/>
            <person name="Chan C."/>
            <person name="Rhodes N."/>
            <person name="Thang M."/>
        </authorList>
    </citation>
    <scope>NUCLEOTIDE SEQUENCE</scope>
</reference>
<feature type="domain" description="tRNA/rRNA methyltransferase SpoU type" evidence="3">
    <location>
        <begin position="40"/>
        <end position="123"/>
    </location>
</feature>
<dbReference type="PANTHER" id="PTHR43191">
    <property type="entry name" value="RRNA METHYLTRANSFERASE 3"/>
    <property type="match status" value="1"/>
</dbReference>
<dbReference type="Gene3D" id="3.40.1280.10">
    <property type="match status" value="1"/>
</dbReference>
<dbReference type="PANTHER" id="PTHR43191:SF2">
    <property type="entry name" value="RRNA METHYLTRANSFERASE 3, MITOCHONDRIAL"/>
    <property type="match status" value="1"/>
</dbReference>
<gene>
    <name evidence="4" type="ORF">C1SCF055_LOCUS24786</name>
</gene>
<dbReference type="Proteomes" id="UP001152797">
    <property type="component" value="Unassembled WGS sequence"/>
</dbReference>
<dbReference type="GO" id="GO:0008173">
    <property type="term" value="F:RNA methyltransferase activity"/>
    <property type="evidence" value="ECO:0007669"/>
    <property type="project" value="InterPro"/>
</dbReference>
<evidence type="ECO:0000313" key="5">
    <source>
        <dbReference type="EMBL" id="CAL4785803.1"/>
    </source>
</evidence>
<evidence type="ECO:0000259" key="3">
    <source>
        <dbReference type="Pfam" id="PF00588"/>
    </source>
</evidence>
<proteinExistence type="predicted"/>
<reference evidence="5 6" key="2">
    <citation type="submission" date="2024-05" db="EMBL/GenBank/DDBJ databases">
        <authorList>
            <person name="Chen Y."/>
            <person name="Shah S."/>
            <person name="Dougan E. K."/>
            <person name="Thang M."/>
            <person name="Chan C."/>
        </authorList>
    </citation>
    <scope>NUCLEOTIDE SEQUENCE [LARGE SCALE GENOMIC DNA]</scope>
</reference>
<name>A0A9P1CW71_9DINO</name>
<dbReference type="InterPro" id="IPR029028">
    <property type="entry name" value="Alpha/beta_knot_MTases"/>
</dbReference>
<evidence type="ECO:0000256" key="1">
    <source>
        <dbReference type="ARBA" id="ARBA00022603"/>
    </source>
</evidence>
<dbReference type="InterPro" id="IPR029026">
    <property type="entry name" value="tRNA_m1G_MTases_N"/>
</dbReference>
<dbReference type="InterPro" id="IPR051259">
    <property type="entry name" value="rRNA_Methyltransferase"/>
</dbReference>
<dbReference type="Pfam" id="PF00588">
    <property type="entry name" value="SpoU_methylase"/>
    <property type="match status" value="1"/>
</dbReference>
<comment type="caution">
    <text evidence="4">The sequence shown here is derived from an EMBL/GenBank/DDBJ whole genome shotgun (WGS) entry which is preliminary data.</text>
</comment>
<evidence type="ECO:0000313" key="6">
    <source>
        <dbReference type="Proteomes" id="UP001152797"/>
    </source>
</evidence>
<dbReference type="GO" id="GO:0003723">
    <property type="term" value="F:RNA binding"/>
    <property type="evidence" value="ECO:0007669"/>
    <property type="project" value="InterPro"/>
</dbReference>
<dbReference type="GO" id="GO:0006396">
    <property type="term" value="P:RNA processing"/>
    <property type="evidence" value="ECO:0007669"/>
    <property type="project" value="InterPro"/>
</dbReference>